<dbReference type="EMBL" id="PTIY01000001">
    <property type="protein sequence ID" value="PPK73689.1"/>
    <property type="molecule type" value="Genomic_DNA"/>
</dbReference>
<name>A0A2S6H875_9GAMM</name>
<comment type="caution">
    <text evidence="2">The sequence shown here is derived from an EMBL/GenBank/DDBJ whole genome shotgun (WGS) entry which is preliminary data.</text>
</comment>
<dbReference type="AlphaFoldDB" id="A0A2S6H875"/>
<keyword evidence="1" id="KW-0732">Signal</keyword>
<evidence type="ECO:0000313" key="2">
    <source>
        <dbReference type="EMBL" id="PPK73689.1"/>
    </source>
</evidence>
<reference evidence="2 3" key="1">
    <citation type="submission" date="2018-02" db="EMBL/GenBank/DDBJ databases">
        <title>Subsurface microbial communities from deep shales in Ohio and West Virginia, USA.</title>
        <authorList>
            <person name="Wrighton K."/>
        </authorList>
    </citation>
    <scope>NUCLEOTIDE SEQUENCE [LARGE SCALE GENOMIC DNA]</scope>
    <source>
        <strain evidence="2 3">OWC-G53F</strain>
    </source>
</reference>
<evidence type="ECO:0000313" key="3">
    <source>
        <dbReference type="Proteomes" id="UP000238071"/>
    </source>
</evidence>
<evidence type="ECO:0000256" key="1">
    <source>
        <dbReference type="SAM" id="SignalP"/>
    </source>
</evidence>
<keyword evidence="3" id="KW-1185">Reference proteome</keyword>
<dbReference type="RefSeq" id="WP_104422087.1">
    <property type="nucleotide sequence ID" value="NZ_PTIY01000001.1"/>
</dbReference>
<accession>A0A2S6H875</accession>
<organism evidence="2 3">
    <name type="scientific">Methylobacter tundripaludum</name>
    <dbReference type="NCBI Taxonomy" id="173365"/>
    <lineage>
        <taxon>Bacteria</taxon>
        <taxon>Pseudomonadati</taxon>
        <taxon>Pseudomonadota</taxon>
        <taxon>Gammaproteobacteria</taxon>
        <taxon>Methylococcales</taxon>
        <taxon>Methylococcaceae</taxon>
        <taxon>Methylobacter</taxon>
    </lineage>
</organism>
<protein>
    <recommendedName>
        <fullName evidence="4">Conjugal transfer mating pair stabilization protein TraN</fullName>
    </recommendedName>
</protein>
<gene>
    <name evidence="2" type="ORF">B0F88_101219</name>
</gene>
<sequence length="286" mass="29811">MKTQFRYVFELLALLCLLSGVARAEDMPATCKQDCPAPFVKNEFWTTEYGPAAANIVLSPTNFLACSSSGYALCYYSGPSAAPASKIPKETLPSLPCTVSKDNPNVADCRCYAESGDSYVDINSIINTEAYVETVRVCGLNGEKCRNMVSEAAGKALALLGKTVPYLPTAPVCGYLQAGANGVAPMAPKAELLSTFSFAKIKSYGKDQTSCAGSSASYAGCMTAPCTFERDSSGKPTGFANCECPIYSGPYQIGQGGASCNAGSGYVWSAAYAPPSKSDTAANGGK</sequence>
<feature type="signal peptide" evidence="1">
    <location>
        <begin position="1"/>
        <end position="24"/>
    </location>
</feature>
<dbReference type="Proteomes" id="UP000238071">
    <property type="component" value="Unassembled WGS sequence"/>
</dbReference>
<proteinExistence type="predicted"/>
<dbReference type="OrthoDB" id="5572547at2"/>
<feature type="chain" id="PRO_5015671154" description="Conjugal transfer mating pair stabilization protein TraN" evidence="1">
    <location>
        <begin position="25"/>
        <end position="286"/>
    </location>
</feature>
<evidence type="ECO:0008006" key="4">
    <source>
        <dbReference type="Google" id="ProtNLM"/>
    </source>
</evidence>